<accession>A0AAV7U3X1</accession>
<proteinExistence type="predicted"/>
<dbReference type="Proteomes" id="UP001066276">
    <property type="component" value="Chromosome 3_1"/>
</dbReference>
<dbReference type="AlphaFoldDB" id="A0AAV7U3X1"/>
<gene>
    <name evidence="2" type="ORF">NDU88_000568</name>
</gene>
<comment type="caution">
    <text evidence="2">The sequence shown here is derived from an EMBL/GenBank/DDBJ whole genome shotgun (WGS) entry which is preliminary data.</text>
</comment>
<protein>
    <submittedName>
        <fullName evidence="2">Uncharacterized protein</fullName>
    </submittedName>
</protein>
<feature type="region of interest" description="Disordered" evidence="1">
    <location>
        <begin position="1"/>
        <end position="102"/>
    </location>
</feature>
<reference evidence="2" key="1">
    <citation type="journal article" date="2022" name="bioRxiv">
        <title>Sequencing and chromosome-scale assembly of the giantPleurodeles waltlgenome.</title>
        <authorList>
            <person name="Brown T."/>
            <person name="Elewa A."/>
            <person name="Iarovenko S."/>
            <person name="Subramanian E."/>
            <person name="Araus A.J."/>
            <person name="Petzold A."/>
            <person name="Susuki M."/>
            <person name="Suzuki K.-i.T."/>
            <person name="Hayashi T."/>
            <person name="Toyoda A."/>
            <person name="Oliveira C."/>
            <person name="Osipova E."/>
            <person name="Leigh N.D."/>
            <person name="Simon A."/>
            <person name="Yun M.H."/>
        </authorList>
    </citation>
    <scope>NUCLEOTIDE SEQUENCE</scope>
    <source>
        <strain evidence="2">20211129_DDA</strain>
        <tissue evidence="2">Liver</tissue>
    </source>
</reference>
<feature type="compositionally biased region" description="Basic and acidic residues" evidence="1">
    <location>
        <begin position="70"/>
        <end position="87"/>
    </location>
</feature>
<sequence length="102" mass="11687">MSLKPGASRPIQLGSAEKRQGACSQGMSKETIQRHVAKKLKTYTKEKRSQQHLERDVRNGQRGQGEQDQAESKRREILRETERAGERKGKRSVKSKQQQSQK</sequence>
<feature type="compositionally biased region" description="Basic and acidic residues" evidence="1">
    <location>
        <begin position="43"/>
        <end position="59"/>
    </location>
</feature>
<evidence type="ECO:0000313" key="3">
    <source>
        <dbReference type="Proteomes" id="UP001066276"/>
    </source>
</evidence>
<evidence type="ECO:0000313" key="2">
    <source>
        <dbReference type="EMBL" id="KAJ1183754.1"/>
    </source>
</evidence>
<dbReference type="EMBL" id="JANPWB010000005">
    <property type="protein sequence ID" value="KAJ1183754.1"/>
    <property type="molecule type" value="Genomic_DNA"/>
</dbReference>
<organism evidence="2 3">
    <name type="scientific">Pleurodeles waltl</name>
    <name type="common">Iberian ribbed newt</name>
    <dbReference type="NCBI Taxonomy" id="8319"/>
    <lineage>
        <taxon>Eukaryota</taxon>
        <taxon>Metazoa</taxon>
        <taxon>Chordata</taxon>
        <taxon>Craniata</taxon>
        <taxon>Vertebrata</taxon>
        <taxon>Euteleostomi</taxon>
        <taxon>Amphibia</taxon>
        <taxon>Batrachia</taxon>
        <taxon>Caudata</taxon>
        <taxon>Salamandroidea</taxon>
        <taxon>Salamandridae</taxon>
        <taxon>Pleurodelinae</taxon>
        <taxon>Pleurodeles</taxon>
    </lineage>
</organism>
<keyword evidence="3" id="KW-1185">Reference proteome</keyword>
<evidence type="ECO:0000256" key="1">
    <source>
        <dbReference type="SAM" id="MobiDB-lite"/>
    </source>
</evidence>
<name>A0AAV7U3X1_PLEWA</name>